<dbReference type="Proteomes" id="UP000749559">
    <property type="component" value="Unassembled WGS sequence"/>
</dbReference>
<keyword evidence="2" id="KW-0472">Membrane</keyword>
<evidence type="ECO:0000256" key="2">
    <source>
        <dbReference type="SAM" id="Phobius"/>
    </source>
</evidence>
<feature type="transmembrane region" description="Helical" evidence="2">
    <location>
        <begin position="66"/>
        <end position="89"/>
    </location>
</feature>
<dbReference type="AlphaFoldDB" id="A0A8J1USD2"/>
<name>A0A8J1USD2_OWEFU</name>
<feature type="region of interest" description="Disordered" evidence="1">
    <location>
        <begin position="204"/>
        <end position="224"/>
    </location>
</feature>
<comment type="caution">
    <text evidence="3">The sequence shown here is derived from an EMBL/GenBank/DDBJ whole genome shotgun (WGS) entry which is preliminary data.</text>
</comment>
<proteinExistence type="predicted"/>
<evidence type="ECO:0000256" key="1">
    <source>
        <dbReference type="SAM" id="MobiDB-lite"/>
    </source>
</evidence>
<gene>
    <name evidence="3" type="ORF">OFUS_LOCUS360</name>
</gene>
<organism evidence="3 4">
    <name type="scientific">Owenia fusiformis</name>
    <name type="common">Polychaete worm</name>
    <dbReference type="NCBI Taxonomy" id="6347"/>
    <lineage>
        <taxon>Eukaryota</taxon>
        <taxon>Metazoa</taxon>
        <taxon>Spiralia</taxon>
        <taxon>Lophotrochozoa</taxon>
        <taxon>Annelida</taxon>
        <taxon>Polychaeta</taxon>
        <taxon>Sedentaria</taxon>
        <taxon>Canalipalpata</taxon>
        <taxon>Sabellida</taxon>
        <taxon>Oweniida</taxon>
        <taxon>Oweniidae</taxon>
        <taxon>Owenia</taxon>
    </lineage>
</organism>
<keyword evidence="2" id="KW-1133">Transmembrane helix</keyword>
<accession>A0A8J1USD2</accession>
<keyword evidence="2" id="KW-0812">Transmembrane</keyword>
<dbReference type="EMBL" id="CAIIXF020000001">
    <property type="protein sequence ID" value="CAH1772631.1"/>
    <property type="molecule type" value="Genomic_DNA"/>
</dbReference>
<feature type="compositionally biased region" description="Polar residues" evidence="1">
    <location>
        <begin position="214"/>
        <end position="224"/>
    </location>
</feature>
<keyword evidence="4" id="KW-1185">Reference proteome</keyword>
<evidence type="ECO:0000313" key="3">
    <source>
        <dbReference type="EMBL" id="CAH1772631.1"/>
    </source>
</evidence>
<evidence type="ECO:0000313" key="4">
    <source>
        <dbReference type="Proteomes" id="UP000749559"/>
    </source>
</evidence>
<reference evidence="3" key="1">
    <citation type="submission" date="2022-03" db="EMBL/GenBank/DDBJ databases">
        <authorList>
            <person name="Martin C."/>
        </authorList>
    </citation>
    <scope>NUCLEOTIDE SEQUENCE</scope>
</reference>
<dbReference type="OrthoDB" id="6085330at2759"/>
<protein>
    <submittedName>
        <fullName evidence="3">Uncharacterized protein</fullName>
    </submittedName>
</protein>
<sequence>MFKQTIRKCINASTMVQKSHNQNGYDAGTLLKVEGVDVNNTFLAVILDNGEVIHRNVTNSYDHVGASYYVTAVIMIYGLSIVFMIGSLVKRSKSDVDNSVNIYLKEVGLGSSNKFELRHKKAKARANLSAKLTHQNISSGLKLTSSIATVADGGKMAAVVKEGKPNYFNNPCIDLTRLSNTQSLLQNTPPGVASEDVQFPKCSSEYEGGDSEGRTFQRQSSSSTVKLEPLFEEVEVEDDDDDDLFQTEHAVLMV</sequence>